<dbReference type="OMA" id="TIANRPH"/>
<dbReference type="GO" id="GO:0020037">
    <property type="term" value="F:heme binding"/>
    <property type="evidence" value="ECO:0007669"/>
    <property type="project" value="InterPro"/>
</dbReference>
<dbReference type="PANTHER" id="PTHR24289:SF1">
    <property type="entry name" value="STEROID 17-ALPHA-HYDROXYLASE_17,20 LYASE"/>
    <property type="match status" value="1"/>
</dbReference>
<dbReference type="InterPro" id="IPR017972">
    <property type="entry name" value="Cyt_P450_CS"/>
</dbReference>
<sequence>MSTFAETLRDAATALVGDRTSTQVLAAAAVTVVIAATARRVIKASSKDVARGPLPPSPPAWPLIGHLPLLATTNRPDKLIQLLAREYGPVFSLKLGNVDVIVISNQELAQETLVKRGKIYAGRWVGKVLSLGTEGGRDLVMAPYGERWSHLRRVAHQILTPLKLTQLDARLDAESLRFVRHLVATADEPVEVKRYLMLYTVNIMLAKCLGITYDSPDDPALRTLCNGILKIFELGGVGGIEDYFDSGLLDWIAMWHKRREVKAVRSRVHDGMVWDRILELKAKLDEERARGVDPRAERDLCYAEELILSMDEDQLTMNDIKQLMLDFLFAGMDTTAATLLWIFVYLINDPTHQARLQSEVDAIIATRGRLPSLDDFDALSYTRAVIKEVTRLAPVAPLGVPRQTTAADTLAGYHIPANAQVIYNVVGIHESAYDAEFRPDRWIESGSLGLMDGLVTFGAGRRMCPGVHLAAREAVLLVAHTMACVQLGNAKGDGVKVDMAATFGLTVLPQETVLVKSTVRGMQARSLVEKEEDAPLDRAEGRHDAAEAAE</sequence>
<dbReference type="GO" id="GO:0005506">
    <property type="term" value="F:iron ion binding"/>
    <property type="evidence" value="ECO:0007669"/>
    <property type="project" value="InterPro"/>
</dbReference>
<feature type="compositionally biased region" description="Basic and acidic residues" evidence="8">
    <location>
        <begin position="527"/>
        <end position="550"/>
    </location>
</feature>
<name>A0A0L0TEF8_ALLM3</name>
<evidence type="ECO:0000256" key="7">
    <source>
        <dbReference type="RuleBase" id="RU000461"/>
    </source>
</evidence>
<organism evidence="9 10">
    <name type="scientific">Allomyces macrogynus (strain ATCC 38327)</name>
    <name type="common">Allomyces javanicus var. macrogynus</name>
    <dbReference type="NCBI Taxonomy" id="578462"/>
    <lineage>
        <taxon>Eukaryota</taxon>
        <taxon>Fungi</taxon>
        <taxon>Fungi incertae sedis</taxon>
        <taxon>Blastocladiomycota</taxon>
        <taxon>Blastocladiomycetes</taxon>
        <taxon>Blastocladiales</taxon>
        <taxon>Blastocladiaceae</taxon>
        <taxon>Allomyces</taxon>
    </lineage>
</organism>
<evidence type="ECO:0000256" key="3">
    <source>
        <dbReference type="ARBA" id="ARBA00022723"/>
    </source>
</evidence>
<dbReference type="SUPFAM" id="SSF48264">
    <property type="entry name" value="Cytochrome P450"/>
    <property type="match status" value="1"/>
</dbReference>
<reference evidence="9 10" key="1">
    <citation type="submission" date="2009-11" db="EMBL/GenBank/DDBJ databases">
        <title>Annotation of Allomyces macrogynus ATCC 38327.</title>
        <authorList>
            <consortium name="The Broad Institute Genome Sequencing Platform"/>
            <person name="Russ C."/>
            <person name="Cuomo C."/>
            <person name="Burger G."/>
            <person name="Gray M.W."/>
            <person name="Holland P.W.H."/>
            <person name="King N."/>
            <person name="Lang F.B.F."/>
            <person name="Roger A.J."/>
            <person name="Ruiz-Trillo I."/>
            <person name="Young S.K."/>
            <person name="Zeng Q."/>
            <person name="Gargeya S."/>
            <person name="Fitzgerald M."/>
            <person name="Haas B."/>
            <person name="Abouelleil A."/>
            <person name="Alvarado L."/>
            <person name="Arachchi H.M."/>
            <person name="Berlin A."/>
            <person name="Chapman S.B."/>
            <person name="Gearin G."/>
            <person name="Goldberg J."/>
            <person name="Griggs A."/>
            <person name="Gujja S."/>
            <person name="Hansen M."/>
            <person name="Heiman D."/>
            <person name="Howarth C."/>
            <person name="Larimer J."/>
            <person name="Lui A."/>
            <person name="MacDonald P.J.P."/>
            <person name="McCowen C."/>
            <person name="Montmayeur A."/>
            <person name="Murphy C."/>
            <person name="Neiman D."/>
            <person name="Pearson M."/>
            <person name="Priest M."/>
            <person name="Roberts A."/>
            <person name="Saif S."/>
            <person name="Shea T."/>
            <person name="Sisk P."/>
            <person name="Stolte C."/>
            <person name="Sykes S."/>
            <person name="Wortman J."/>
            <person name="Nusbaum C."/>
            <person name="Birren B."/>
        </authorList>
    </citation>
    <scope>NUCLEOTIDE SEQUENCE [LARGE SCALE GENOMIC DNA]</scope>
    <source>
        <strain evidence="9 10">ATCC 38327</strain>
    </source>
</reference>
<dbReference type="GO" id="GO:0004497">
    <property type="term" value="F:monooxygenase activity"/>
    <property type="evidence" value="ECO:0007669"/>
    <property type="project" value="UniProtKB-KW"/>
</dbReference>
<dbReference type="VEuPathDB" id="FungiDB:AMAG_17332"/>
<evidence type="ECO:0000256" key="2">
    <source>
        <dbReference type="ARBA" id="ARBA00022617"/>
    </source>
</evidence>
<dbReference type="InterPro" id="IPR001128">
    <property type="entry name" value="Cyt_P450"/>
</dbReference>
<keyword evidence="2 6" id="KW-0349">Heme</keyword>
<dbReference type="PANTHER" id="PTHR24289">
    <property type="entry name" value="STEROID 17-ALPHA-HYDROXYLASE/17,20 LYASE"/>
    <property type="match status" value="1"/>
</dbReference>
<gene>
    <name evidence="9" type="ORF">AMAG_17332</name>
</gene>
<keyword evidence="7" id="KW-0503">Monooxygenase</keyword>
<keyword evidence="5 6" id="KW-0408">Iron</keyword>
<evidence type="ECO:0000256" key="8">
    <source>
        <dbReference type="SAM" id="MobiDB-lite"/>
    </source>
</evidence>
<dbReference type="EMBL" id="GG745387">
    <property type="protein sequence ID" value="KNE73065.1"/>
    <property type="molecule type" value="Genomic_DNA"/>
</dbReference>
<dbReference type="InterPro" id="IPR036396">
    <property type="entry name" value="Cyt_P450_sf"/>
</dbReference>
<dbReference type="GO" id="GO:0016705">
    <property type="term" value="F:oxidoreductase activity, acting on paired donors, with incorporation or reduction of molecular oxygen"/>
    <property type="evidence" value="ECO:0007669"/>
    <property type="project" value="InterPro"/>
</dbReference>
<evidence type="ECO:0000313" key="10">
    <source>
        <dbReference type="Proteomes" id="UP000054350"/>
    </source>
</evidence>
<keyword evidence="10" id="KW-1185">Reference proteome</keyword>
<comment type="cofactor">
    <cofactor evidence="6">
        <name>heme</name>
        <dbReference type="ChEBI" id="CHEBI:30413"/>
    </cofactor>
</comment>
<dbReference type="OrthoDB" id="3934656at2759"/>
<feature type="region of interest" description="Disordered" evidence="8">
    <location>
        <begin position="526"/>
        <end position="550"/>
    </location>
</feature>
<dbReference type="Gene3D" id="1.10.630.10">
    <property type="entry name" value="Cytochrome P450"/>
    <property type="match status" value="1"/>
</dbReference>
<evidence type="ECO:0000256" key="5">
    <source>
        <dbReference type="ARBA" id="ARBA00023004"/>
    </source>
</evidence>
<dbReference type="InterPro" id="IPR002401">
    <property type="entry name" value="Cyt_P450_E_grp-I"/>
</dbReference>
<reference evidence="10" key="2">
    <citation type="submission" date="2009-11" db="EMBL/GenBank/DDBJ databases">
        <title>The Genome Sequence of Allomyces macrogynus strain ATCC 38327.</title>
        <authorList>
            <consortium name="The Broad Institute Genome Sequencing Platform"/>
            <person name="Russ C."/>
            <person name="Cuomo C."/>
            <person name="Shea T."/>
            <person name="Young S.K."/>
            <person name="Zeng Q."/>
            <person name="Koehrsen M."/>
            <person name="Haas B."/>
            <person name="Borodovsky M."/>
            <person name="Guigo R."/>
            <person name="Alvarado L."/>
            <person name="Berlin A."/>
            <person name="Borenstein D."/>
            <person name="Chen Z."/>
            <person name="Engels R."/>
            <person name="Freedman E."/>
            <person name="Gellesch M."/>
            <person name="Goldberg J."/>
            <person name="Griggs A."/>
            <person name="Gujja S."/>
            <person name="Heiman D."/>
            <person name="Hepburn T."/>
            <person name="Howarth C."/>
            <person name="Jen D."/>
            <person name="Larson L."/>
            <person name="Lewis B."/>
            <person name="Mehta T."/>
            <person name="Park D."/>
            <person name="Pearson M."/>
            <person name="Roberts A."/>
            <person name="Saif S."/>
            <person name="Shenoy N."/>
            <person name="Sisk P."/>
            <person name="Stolte C."/>
            <person name="Sykes S."/>
            <person name="Walk T."/>
            <person name="White J."/>
            <person name="Yandava C."/>
            <person name="Burger G."/>
            <person name="Gray M.W."/>
            <person name="Holland P.W.H."/>
            <person name="King N."/>
            <person name="Lang F.B.F."/>
            <person name="Roger A.J."/>
            <person name="Ruiz-Trillo I."/>
            <person name="Lander E."/>
            <person name="Nusbaum C."/>
        </authorList>
    </citation>
    <scope>NUCLEOTIDE SEQUENCE [LARGE SCALE GENOMIC DNA]</scope>
    <source>
        <strain evidence="10">ATCC 38327</strain>
    </source>
</reference>
<evidence type="ECO:0000256" key="1">
    <source>
        <dbReference type="ARBA" id="ARBA00010617"/>
    </source>
</evidence>
<dbReference type="STRING" id="578462.A0A0L0TEF8"/>
<dbReference type="eggNOG" id="KOG0156">
    <property type="taxonomic scope" value="Eukaryota"/>
</dbReference>
<evidence type="ECO:0000256" key="6">
    <source>
        <dbReference type="PIRSR" id="PIRSR602401-1"/>
    </source>
</evidence>
<dbReference type="PRINTS" id="PR00463">
    <property type="entry name" value="EP450I"/>
</dbReference>
<dbReference type="PROSITE" id="PS00086">
    <property type="entry name" value="CYTOCHROME_P450"/>
    <property type="match status" value="1"/>
</dbReference>
<dbReference type="AlphaFoldDB" id="A0A0L0TEF8"/>
<keyword evidence="4 7" id="KW-0560">Oxidoreductase</keyword>
<comment type="similarity">
    <text evidence="1 7">Belongs to the cytochrome P450 family.</text>
</comment>
<feature type="binding site" description="axial binding residue" evidence="6">
    <location>
        <position position="464"/>
    </location>
    <ligand>
        <name>heme</name>
        <dbReference type="ChEBI" id="CHEBI:30413"/>
    </ligand>
    <ligandPart>
        <name>Fe</name>
        <dbReference type="ChEBI" id="CHEBI:18248"/>
    </ligandPart>
</feature>
<dbReference type="PRINTS" id="PR00385">
    <property type="entry name" value="P450"/>
</dbReference>
<dbReference type="Pfam" id="PF00067">
    <property type="entry name" value="p450"/>
    <property type="match status" value="1"/>
</dbReference>
<keyword evidence="3 6" id="KW-0479">Metal-binding</keyword>
<evidence type="ECO:0000256" key="4">
    <source>
        <dbReference type="ARBA" id="ARBA00023002"/>
    </source>
</evidence>
<evidence type="ECO:0000313" key="9">
    <source>
        <dbReference type="EMBL" id="KNE73065.1"/>
    </source>
</evidence>
<dbReference type="Proteomes" id="UP000054350">
    <property type="component" value="Unassembled WGS sequence"/>
</dbReference>
<accession>A0A0L0TEF8</accession>
<protein>
    <recommendedName>
        <fullName evidence="11">Cytochrome P450</fullName>
    </recommendedName>
</protein>
<proteinExistence type="inferred from homology"/>
<evidence type="ECO:0008006" key="11">
    <source>
        <dbReference type="Google" id="ProtNLM"/>
    </source>
</evidence>